<dbReference type="Gene3D" id="3.40.30.10">
    <property type="entry name" value="Glutaredoxin"/>
    <property type="match status" value="1"/>
</dbReference>
<dbReference type="Pfam" id="PF00578">
    <property type="entry name" value="AhpC-TSA"/>
    <property type="match status" value="1"/>
</dbReference>
<feature type="transmembrane region" description="Helical" evidence="1">
    <location>
        <begin position="7"/>
        <end position="24"/>
    </location>
</feature>
<dbReference type="InterPro" id="IPR036249">
    <property type="entry name" value="Thioredoxin-like_sf"/>
</dbReference>
<reference evidence="3 4" key="1">
    <citation type="journal article" date="2016" name="Nat. Commun.">
        <title>Thousands of microbial genomes shed light on interconnected biogeochemical processes in an aquifer system.</title>
        <authorList>
            <person name="Anantharaman K."/>
            <person name="Brown C.T."/>
            <person name="Hug L.A."/>
            <person name="Sharon I."/>
            <person name="Castelle C.J."/>
            <person name="Probst A.J."/>
            <person name="Thomas B.C."/>
            <person name="Singh A."/>
            <person name="Wilkins M.J."/>
            <person name="Karaoz U."/>
            <person name="Brodie E.L."/>
            <person name="Williams K.H."/>
            <person name="Hubbard S.S."/>
            <person name="Banfield J.F."/>
        </authorList>
    </citation>
    <scope>NUCLEOTIDE SEQUENCE [LARGE SCALE GENOMIC DNA]</scope>
</reference>
<dbReference type="InterPro" id="IPR013766">
    <property type="entry name" value="Thioredoxin_domain"/>
</dbReference>
<dbReference type="PANTHER" id="PTHR42852:SF13">
    <property type="entry name" value="PROTEIN DIPZ"/>
    <property type="match status" value="1"/>
</dbReference>
<dbReference type="InterPro" id="IPR000866">
    <property type="entry name" value="AhpC/TSA"/>
</dbReference>
<gene>
    <name evidence="3" type="ORF">A2725_04030</name>
</gene>
<keyword evidence="1" id="KW-1133">Transmembrane helix</keyword>
<sequence>MNKQIRLALLFIVLVAIALTIYLIERKKPEQFTIGEIKKISLPIDYEKKQDKAGKYKSAVEFVRPSGFINTDEFALEDLIGKKVILIDFWTYSCINCQRTLPYLNAWHQKYQDMGLEIVGVHTPEFDFEKDRNNVVTAAEKYGVKHKIVQDNEYGTWRAYNNRYWPAKYLIDIDGYIVFEHFGEGMYEETEAKIVELLNERKERLGEDMVAFNKTEIQNEKNKKGGQVYTPETYLGYSRLKAIANLPSTLCLGKECEYTKLDSLFINTFALDGKWGIWPEYIELAEGVGSIILRFSADTVNLVAGSGDSGVVKAEIYLDGTLVSDSMAGIAVDNGVVNFGEYDLYNLIDLRGDYGEHTLEIKVLEPGFEAYAFTFG</sequence>
<dbReference type="InterPro" id="IPR041017">
    <property type="entry name" value="Thioredoxin_10"/>
</dbReference>
<dbReference type="AlphaFoldDB" id="A0A1F6LHT8"/>
<dbReference type="EMBL" id="MFPS01000008">
    <property type="protein sequence ID" value="OGH58889.1"/>
    <property type="molecule type" value="Genomic_DNA"/>
</dbReference>
<keyword evidence="1" id="KW-0472">Membrane</keyword>
<evidence type="ECO:0000313" key="4">
    <source>
        <dbReference type="Proteomes" id="UP000177067"/>
    </source>
</evidence>
<evidence type="ECO:0000259" key="2">
    <source>
        <dbReference type="PROSITE" id="PS51352"/>
    </source>
</evidence>
<accession>A0A1F6LHT8</accession>
<evidence type="ECO:0000256" key="1">
    <source>
        <dbReference type="SAM" id="Phobius"/>
    </source>
</evidence>
<dbReference type="Pfam" id="PF17991">
    <property type="entry name" value="Thioredoxin_10"/>
    <property type="match status" value="1"/>
</dbReference>
<dbReference type="GO" id="GO:0016491">
    <property type="term" value="F:oxidoreductase activity"/>
    <property type="evidence" value="ECO:0007669"/>
    <property type="project" value="InterPro"/>
</dbReference>
<protein>
    <recommendedName>
        <fullName evidence="2">Thioredoxin domain-containing protein</fullName>
    </recommendedName>
</protein>
<organism evidence="3 4">
    <name type="scientific">Candidatus Magasanikbacteria bacterium RIFCSPHIGHO2_01_FULL_33_34</name>
    <dbReference type="NCBI Taxonomy" id="1798671"/>
    <lineage>
        <taxon>Bacteria</taxon>
        <taxon>Candidatus Magasanikiibacteriota</taxon>
    </lineage>
</organism>
<dbReference type="GO" id="GO:0016209">
    <property type="term" value="F:antioxidant activity"/>
    <property type="evidence" value="ECO:0007669"/>
    <property type="project" value="InterPro"/>
</dbReference>
<dbReference type="Gene3D" id="2.60.120.260">
    <property type="entry name" value="Galactose-binding domain-like"/>
    <property type="match status" value="1"/>
</dbReference>
<feature type="domain" description="Thioredoxin" evidence="2">
    <location>
        <begin position="51"/>
        <end position="199"/>
    </location>
</feature>
<dbReference type="Proteomes" id="UP000177067">
    <property type="component" value="Unassembled WGS sequence"/>
</dbReference>
<comment type="caution">
    <text evidence="3">The sequence shown here is derived from an EMBL/GenBank/DDBJ whole genome shotgun (WGS) entry which is preliminary data.</text>
</comment>
<evidence type="ECO:0000313" key="3">
    <source>
        <dbReference type="EMBL" id="OGH58889.1"/>
    </source>
</evidence>
<proteinExistence type="predicted"/>
<keyword evidence="1" id="KW-0812">Transmembrane</keyword>
<dbReference type="InterPro" id="IPR050553">
    <property type="entry name" value="Thioredoxin_ResA/DsbE_sf"/>
</dbReference>
<dbReference type="SUPFAM" id="SSF52833">
    <property type="entry name" value="Thioredoxin-like"/>
    <property type="match status" value="1"/>
</dbReference>
<dbReference type="PANTHER" id="PTHR42852">
    <property type="entry name" value="THIOL:DISULFIDE INTERCHANGE PROTEIN DSBE"/>
    <property type="match status" value="1"/>
</dbReference>
<name>A0A1F6LHT8_9BACT</name>
<dbReference type="PROSITE" id="PS51352">
    <property type="entry name" value="THIOREDOXIN_2"/>
    <property type="match status" value="1"/>
</dbReference>